<name>A0A1T4L1E9_9HYPH</name>
<organism evidence="2 3">
    <name type="scientific">Consotaella salsifontis</name>
    <dbReference type="NCBI Taxonomy" id="1365950"/>
    <lineage>
        <taxon>Bacteria</taxon>
        <taxon>Pseudomonadati</taxon>
        <taxon>Pseudomonadota</taxon>
        <taxon>Alphaproteobacteria</taxon>
        <taxon>Hyphomicrobiales</taxon>
        <taxon>Aurantimonadaceae</taxon>
        <taxon>Consotaella</taxon>
    </lineage>
</organism>
<dbReference type="PROSITE" id="PS51257">
    <property type="entry name" value="PROKAR_LIPOPROTEIN"/>
    <property type="match status" value="1"/>
</dbReference>
<dbReference type="AlphaFoldDB" id="A0A1T4L1E9"/>
<evidence type="ECO:0000313" key="2">
    <source>
        <dbReference type="EMBL" id="SJZ48535.1"/>
    </source>
</evidence>
<evidence type="ECO:0000313" key="3">
    <source>
        <dbReference type="Proteomes" id="UP000190135"/>
    </source>
</evidence>
<reference evidence="2 3" key="1">
    <citation type="submission" date="2017-02" db="EMBL/GenBank/DDBJ databases">
        <authorList>
            <person name="Peterson S.W."/>
        </authorList>
    </citation>
    <scope>NUCLEOTIDE SEQUENCE [LARGE SCALE GENOMIC DNA]</scope>
    <source>
        <strain evidence="2 3">USBA 369</strain>
    </source>
</reference>
<protein>
    <submittedName>
        <fullName evidence="2">Uncharacterized protein</fullName>
    </submittedName>
</protein>
<keyword evidence="3" id="KW-1185">Reference proteome</keyword>
<evidence type="ECO:0000256" key="1">
    <source>
        <dbReference type="SAM" id="MobiDB-lite"/>
    </source>
</evidence>
<sequence>MKITRTRLSLAATLLFLLGGAGCTVTNKYSSVTMARSMLLGFTKDDVIMCAGFPTRTRVNGDTEIWSYEYKDQAGGATLTAPLVLGMATPTLNYSAGGGCKMQVLFVDDRVRRLAYAGDNDSAAGRDMLCTPIVDDCINYANENTRILAHRRAQMSAIDRQTMVGAIAKPENATDEEGAQSSEGAAAARTNDREPADENHQDGEDHPGADR</sequence>
<accession>A0A1T4L1E9</accession>
<dbReference type="EMBL" id="FUXL01000001">
    <property type="protein sequence ID" value="SJZ48535.1"/>
    <property type="molecule type" value="Genomic_DNA"/>
</dbReference>
<dbReference type="Proteomes" id="UP000190135">
    <property type="component" value="Unassembled WGS sequence"/>
</dbReference>
<dbReference type="RefSeq" id="WP_131829833.1">
    <property type="nucleotide sequence ID" value="NZ_FUXL01000001.1"/>
</dbReference>
<feature type="region of interest" description="Disordered" evidence="1">
    <location>
        <begin position="168"/>
        <end position="211"/>
    </location>
</feature>
<feature type="compositionally biased region" description="Basic and acidic residues" evidence="1">
    <location>
        <begin position="190"/>
        <end position="211"/>
    </location>
</feature>
<proteinExistence type="predicted"/>
<dbReference type="OrthoDB" id="8233656at2"/>
<feature type="compositionally biased region" description="Low complexity" evidence="1">
    <location>
        <begin position="179"/>
        <end position="188"/>
    </location>
</feature>
<gene>
    <name evidence="2" type="ORF">SAMN05428963_10113</name>
</gene>
<dbReference type="STRING" id="1365950.SAMN05428963_10113"/>